<dbReference type="InterPro" id="IPR005490">
    <property type="entry name" value="LD_TPept_cat_dom"/>
</dbReference>
<organism evidence="9 10">
    <name type="scientific">Fischerella major NIES-592</name>
    <dbReference type="NCBI Taxonomy" id="210994"/>
    <lineage>
        <taxon>Bacteria</taxon>
        <taxon>Bacillati</taxon>
        <taxon>Cyanobacteriota</taxon>
        <taxon>Cyanophyceae</taxon>
        <taxon>Nostocales</taxon>
        <taxon>Hapalosiphonaceae</taxon>
        <taxon>Fischerella</taxon>
    </lineage>
</organism>
<reference evidence="9 10" key="1">
    <citation type="submission" date="2016-11" db="EMBL/GenBank/DDBJ databases">
        <title>Draft Genome Sequences of Nine Cyanobacterial Strains from Diverse Habitats.</title>
        <authorList>
            <person name="Zhu T."/>
            <person name="Hou S."/>
            <person name="Lu X."/>
            <person name="Hess W.R."/>
        </authorList>
    </citation>
    <scope>NUCLEOTIDE SEQUENCE [LARGE SCALE GENOMIC DNA]</scope>
    <source>
        <strain evidence="9 10">NIES-592</strain>
    </source>
</reference>
<evidence type="ECO:0000256" key="5">
    <source>
        <dbReference type="ARBA" id="ARBA00023316"/>
    </source>
</evidence>
<dbReference type="GO" id="GO:0071555">
    <property type="term" value="P:cell wall organization"/>
    <property type="evidence" value="ECO:0007669"/>
    <property type="project" value="UniProtKB-UniRule"/>
</dbReference>
<feature type="active site" description="Nucleophile" evidence="6">
    <location>
        <position position="152"/>
    </location>
</feature>
<evidence type="ECO:0000256" key="4">
    <source>
        <dbReference type="ARBA" id="ARBA00022984"/>
    </source>
</evidence>
<keyword evidence="5 6" id="KW-0961">Cell wall biogenesis/degradation</keyword>
<evidence type="ECO:0000256" key="2">
    <source>
        <dbReference type="ARBA" id="ARBA00022679"/>
    </source>
</evidence>
<dbReference type="CDD" id="cd16913">
    <property type="entry name" value="YkuD_like"/>
    <property type="match status" value="1"/>
</dbReference>
<dbReference type="PROSITE" id="PS52029">
    <property type="entry name" value="LD_TPASE"/>
    <property type="match status" value="1"/>
</dbReference>
<dbReference type="RefSeq" id="WP_073555057.1">
    <property type="nucleotide sequence ID" value="NZ_MRCA01000002.1"/>
</dbReference>
<name>A0A1U7H2R3_9CYAN</name>
<keyword evidence="4 6" id="KW-0573">Peptidoglycan synthesis</keyword>
<keyword evidence="7" id="KW-1133">Transmembrane helix</keyword>
<keyword evidence="3 6" id="KW-0133">Cell shape</keyword>
<proteinExistence type="predicted"/>
<dbReference type="PANTHER" id="PTHR30582:SF2">
    <property type="entry name" value="L,D-TRANSPEPTIDASE YCIB-RELATED"/>
    <property type="match status" value="1"/>
</dbReference>
<evidence type="ECO:0000313" key="10">
    <source>
        <dbReference type="Proteomes" id="UP000186391"/>
    </source>
</evidence>
<keyword evidence="2" id="KW-0808">Transferase</keyword>
<evidence type="ECO:0000313" key="9">
    <source>
        <dbReference type="EMBL" id="OKH15378.1"/>
    </source>
</evidence>
<dbReference type="SUPFAM" id="SSF141523">
    <property type="entry name" value="L,D-transpeptidase catalytic domain-like"/>
    <property type="match status" value="1"/>
</dbReference>
<feature type="domain" description="L,D-TPase catalytic" evidence="8">
    <location>
        <begin position="63"/>
        <end position="176"/>
    </location>
</feature>
<dbReference type="PANTHER" id="PTHR30582">
    <property type="entry name" value="L,D-TRANSPEPTIDASE"/>
    <property type="match status" value="1"/>
</dbReference>
<dbReference type="GO" id="GO:0018104">
    <property type="term" value="P:peptidoglycan-protein cross-linking"/>
    <property type="evidence" value="ECO:0007669"/>
    <property type="project" value="TreeGrafter"/>
</dbReference>
<accession>A0A1U7H2R3</accession>
<gene>
    <name evidence="9" type="ORF">NIES592_04570</name>
</gene>
<dbReference type="InterPro" id="IPR038063">
    <property type="entry name" value="Transpep_catalytic_dom"/>
</dbReference>
<dbReference type="EMBL" id="MRCA01000002">
    <property type="protein sequence ID" value="OKH15378.1"/>
    <property type="molecule type" value="Genomic_DNA"/>
</dbReference>
<evidence type="ECO:0000256" key="3">
    <source>
        <dbReference type="ARBA" id="ARBA00022960"/>
    </source>
</evidence>
<keyword evidence="7" id="KW-0472">Membrane</keyword>
<evidence type="ECO:0000259" key="8">
    <source>
        <dbReference type="PROSITE" id="PS52029"/>
    </source>
</evidence>
<dbReference type="UniPathway" id="UPA00219"/>
<dbReference type="Proteomes" id="UP000186391">
    <property type="component" value="Unassembled WGS sequence"/>
</dbReference>
<keyword evidence="7" id="KW-0812">Transmembrane</keyword>
<comment type="pathway">
    <text evidence="1 6">Cell wall biogenesis; peptidoglycan biosynthesis.</text>
</comment>
<sequence>MGNWIGSSWIAWLTTFLASVGILVGAAFSSSNSKTPLSHFSYHIFDRNSINEADIWKELRPPRKIEIDLSQQLLYAWEGSQLVYSIRVSTGKPSTPTKKGKFLIGSKLRSTRMRGPGYDISGVPYTMYFYEGYAIHGAFWHDRFGTPVSHGCVNLPVKEARKLFNWAEVGTLVVVRQ</sequence>
<evidence type="ECO:0000256" key="7">
    <source>
        <dbReference type="SAM" id="Phobius"/>
    </source>
</evidence>
<feature type="transmembrane region" description="Helical" evidence="7">
    <location>
        <begin position="6"/>
        <end position="28"/>
    </location>
</feature>
<dbReference type="Gene3D" id="2.40.440.10">
    <property type="entry name" value="L,D-transpeptidase catalytic domain-like"/>
    <property type="match status" value="1"/>
</dbReference>
<dbReference type="GO" id="GO:0016740">
    <property type="term" value="F:transferase activity"/>
    <property type="evidence" value="ECO:0007669"/>
    <property type="project" value="UniProtKB-KW"/>
</dbReference>
<dbReference type="GO" id="GO:0008360">
    <property type="term" value="P:regulation of cell shape"/>
    <property type="evidence" value="ECO:0007669"/>
    <property type="project" value="UniProtKB-UniRule"/>
</dbReference>
<dbReference type="GO" id="GO:0005576">
    <property type="term" value="C:extracellular region"/>
    <property type="evidence" value="ECO:0007669"/>
    <property type="project" value="TreeGrafter"/>
</dbReference>
<dbReference type="AlphaFoldDB" id="A0A1U7H2R3"/>
<protein>
    <submittedName>
        <fullName evidence="9">L,D-transpeptidase</fullName>
    </submittedName>
</protein>
<comment type="caution">
    <text evidence="9">The sequence shown here is derived from an EMBL/GenBank/DDBJ whole genome shotgun (WGS) entry which is preliminary data.</text>
</comment>
<feature type="active site" description="Proton donor/acceptor" evidence="6">
    <location>
        <position position="136"/>
    </location>
</feature>
<evidence type="ECO:0000256" key="6">
    <source>
        <dbReference type="PROSITE-ProRule" id="PRU01373"/>
    </source>
</evidence>
<dbReference type="InterPro" id="IPR050979">
    <property type="entry name" value="LD-transpeptidase"/>
</dbReference>
<dbReference type="Pfam" id="PF03734">
    <property type="entry name" value="YkuD"/>
    <property type="match status" value="1"/>
</dbReference>
<evidence type="ECO:0000256" key="1">
    <source>
        <dbReference type="ARBA" id="ARBA00004752"/>
    </source>
</evidence>
<dbReference type="GO" id="GO:0071972">
    <property type="term" value="F:peptidoglycan L,D-transpeptidase activity"/>
    <property type="evidence" value="ECO:0007669"/>
    <property type="project" value="TreeGrafter"/>
</dbReference>
<dbReference type="OrthoDB" id="463216at2"/>
<keyword evidence="10" id="KW-1185">Reference proteome</keyword>